<proteinExistence type="predicted"/>
<sequence length="82" mass="9438">MSTAMNKQYKIHRSIWLIYTDILKRNCNILELPGCFIFQFTNSTRNWKSSVVIFHTTSYCTIGSQSSCAKVGLEIISENNLQ</sequence>
<reference evidence="1" key="1">
    <citation type="submission" date="2015-12" db="EMBL/GenBank/DDBJ databases">
        <title>Gene expression during late stages of embryo sac development: a critical building block for successful pollen-pistil interactions.</title>
        <authorList>
            <person name="Liu Y."/>
            <person name="Joly V."/>
            <person name="Sabar M."/>
            <person name="Matton D.P."/>
        </authorList>
    </citation>
    <scope>NUCLEOTIDE SEQUENCE</scope>
</reference>
<name>A0A0V0GJM7_SOLCH</name>
<dbReference type="AlphaFoldDB" id="A0A0V0GJM7"/>
<evidence type="ECO:0000313" key="1">
    <source>
        <dbReference type="EMBL" id="JAP08045.1"/>
    </source>
</evidence>
<dbReference type="EMBL" id="GEDG01037592">
    <property type="protein sequence ID" value="JAP08045.1"/>
    <property type="molecule type" value="Transcribed_RNA"/>
</dbReference>
<organism evidence="1">
    <name type="scientific">Solanum chacoense</name>
    <name type="common">Chaco potato</name>
    <dbReference type="NCBI Taxonomy" id="4108"/>
    <lineage>
        <taxon>Eukaryota</taxon>
        <taxon>Viridiplantae</taxon>
        <taxon>Streptophyta</taxon>
        <taxon>Embryophyta</taxon>
        <taxon>Tracheophyta</taxon>
        <taxon>Spermatophyta</taxon>
        <taxon>Magnoliopsida</taxon>
        <taxon>eudicotyledons</taxon>
        <taxon>Gunneridae</taxon>
        <taxon>Pentapetalae</taxon>
        <taxon>asterids</taxon>
        <taxon>lamiids</taxon>
        <taxon>Solanales</taxon>
        <taxon>Solanaceae</taxon>
        <taxon>Solanoideae</taxon>
        <taxon>Solaneae</taxon>
        <taxon>Solanum</taxon>
    </lineage>
</organism>
<protein>
    <submittedName>
        <fullName evidence="1">Putative ovule protein</fullName>
    </submittedName>
</protein>
<accession>A0A0V0GJM7</accession>